<keyword evidence="2 6" id="KW-0812">Transmembrane</keyword>
<dbReference type="GO" id="GO:0035348">
    <property type="term" value="P:acetyl-CoA transmembrane transport"/>
    <property type="evidence" value="ECO:0007669"/>
    <property type="project" value="InterPro"/>
</dbReference>
<dbReference type="Proteomes" id="UP000245884">
    <property type="component" value="Unassembled WGS sequence"/>
</dbReference>
<organism evidence="7 8">
    <name type="scientific">Jaminaea rosea</name>
    <dbReference type="NCBI Taxonomy" id="1569628"/>
    <lineage>
        <taxon>Eukaryota</taxon>
        <taxon>Fungi</taxon>
        <taxon>Dikarya</taxon>
        <taxon>Basidiomycota</taxon>
        <taxon>Ustilaginomycotina</taxon>
        <taxon>Exobasidiomycetes</taxon>
        <taxon>Microstromatales</taxon>
        <taxon>Microstromatales incertae sedis</taxon>
        <taxon>Jaminaea</taxon>
    </lineage>
</organism>
<dbReference type="PANTHER" id="PTHR12778">
    <property type="entry name" value="SOLUTE CARRIER FAMILY 33 ACETYL-COA TRANSPORTER -RELATED"/>
    <property type="match status" value="1"/>
</dbReference>
<feature type="transmembrane region" description="Helical" evidence="6">
    <location>
        <begin position="207"/>
        <end position="227"/>
    </location>
</feature>
<keyword evidence="3 6" id="KW-1133">Transmembrane helix</keyword>
<protein>
    <recommendedName>
        <fullName evidence="9">MFS general substrate transporter</fullName>
    </recommendedName>
</protein>
<proteinExistence type="predicted"/>
<comment type="subcellular location">
    <subcellularLocation>
        <location evidence="1">Membrane</location>
        <topology evidence="1">Multi-pass membrane protein</topology>
    </subcellularLocation>
</comment>
<dbReference type="EMBL" id="KZ819679">
    <property type="protein sequence ID" value="PWN24825.1"/>
    <property type="molecule type" value="Genomic_DNA"/>
</dbReference>
<evidence type="ECO:0000313" key="8">
    <source>
        <dbReference type="Proteomes" id="UP000245884"/>
    </source>
</evidence>
<feature type="region of interest" description="Disordered" evidence="5">
    <location>
        <begin position="608"/>
        <end position="637"/>
    </location>
</feature>
<feature type="transmembrane region" description="Helical" evidence="6">
    <location>
        <begin position="56"/>
        <end position="82"/>
    </location>
</feature>
<feature type="compositionally biased region" description="Basic residues" evidence="5">
    <location>
        <begin position="625"/>
        <end position="637"/>
    </location>
</feature>
<evidence type="ECO:0000313" key="7">
    <source>
        <dbReference type="EMBL" id="PWN24825.1"/>
    </source>
</evidence>
<dbReference type="AlphaFoldDB" id="A0A316UNT4"/>
<dbReference type="InterPro" id="IPR024371">
    <property type="entry name" value="AcetylCoA_trans_1-like"/>
</dbReference>
<accession>A0A316UNT4</accession>
<feature type="transmembrane region" description="Helical" evidence="6">
    <location>
        <begin position="135"/>
        <end position="151"/>
    </location>
</feature>
<evidence type="ECO:0000256" key="5">
    <source>
        <dbReference type="SAM" id="MobiDB-lite"/>
    </source>
</evidence>
<sequence>MSSSIRKRETNSKAQARQAIDGELAPVNGHAAGPALTAEDEDAEPPSSLAKGDVRAIVLLVILYLLQGIPVGLAFGTMPFLLKSKLSYAEIGTFALSTYPYSLKLAWSPIVDSWWTSHLTLPLFGRIGLGRRKSWIVPVQLIVGGILWFLSTNVDGLLLADKPPVNLITALFFVLVLFAATQDIAVDGWALTLLSQENLSYASTAQTVGLNIGYFMSFTVFLALNSVEFSNKYLRTRSLDYPVLSLSAYLKVAAVAFVAVTTWLALFQDEEAEKKEKKNDDAEASLEDEMGLKGAYEVMWKICKLKHVQIFLLIHLVAKIGFQANEAVTGLKLVEKGFSKEDLALTVLIDFPFQIVLGYLAARWSRGEKALTPWLWGYVARLGFAVVSMGIVAGLGAQQGTGGGGASGGIGLAYFALIILSTVAGSFASTVQFVGISAFHTQIADPLIGGTYMTLLNTVSNLGGTWPRYFVLKAVDAWTTSECRVPQEVADAASRGKKGMGSVPPDVVRAAAGSSEALLEQLSKAPSNGSTSAAATQPYVLLPAASACATEDAARTACLASSGSCVTTRDGYYATSTACVVVGLVLLVVFILPQSLKLQRMGVEEWRVTGSEAKKAEEKEEEKAKGKRKGKGKKKEL</sequence>
<keyword evidence="8" id="KW-1185">Reference proteome</keyword>
<evidence type="ECO:0000256" key="6">
    <source>
        <dbReference type="SAM" id="Phobius"/>
    </source>
</evidence>
<dbReference type="OrthoDB" id="6415790at2759"/>
<evidence type="ECO:0008006" key="9">
    <source>
        <dbReference type="Google" id="ProtNLM"/>
    </source>
</evidence>
<reference evidence="7 8" key="1">
    <citation type="journal article" date="2018" name="Mol. Biol. Evol.">
        <title>Broad Genomic Sampling Reveals a Smut Pathogenic Ancestry of the Fungal Clade Ustilaginomycotina.</title>
        <authorList>
            <person name="Kijpornyongpan T."/>
            <person name="Mondo S.J."/>
            <person name="Barry K."/>
            <person name="Sandor L."/>
            <person name="Lee J."/>
            <person name="Lipzen A."/>
            <person name="Pangilinan J."/>
            <person name="LaButti K."/>
            <person name="Hainaut M."/>
            <person name="Henrissat B."/>
            <person name="Grigoriev I.V."/>
            <person name="Spatafora J.W."/>
            <person name="Aime M.C."/>
        </authorList>
    </citation>
    <scope>NUCLEOTIDE SEQUENCE [LARGE SCALE GENOMIC DNA]</scope>
    <source>
        <strain evidence="7 8">MCA 5214</strain>
    </source>
</reference>
<feature type="transmembrane region" description="Helical" evidence="6">
    <location>
        <begin position="374"/>
        <end position="397"/>
    </location>
</feature>
<dbReference type="GeneID" id="37028964"/>
<dbReference type="InterPro" id="IPR036259">
    <property type="entry name" value="MFS_trans_sf"/>
</dbReference>
<feature type="transmembrane region" description="Helical" evidence="6">
    <location>
        <begin position="343"/>
        <end position="362"/>
    </location>
</feature>
<name>A0A316UNT4_9BASI</name>
<dbReference type="Pfam" id="PF13000">
    <property type="entry name" value="Acatn"/>
    <property type="match status" value="2"/>
</dbReference>
<feature type="compositionally biased region" description="Basic and acidic residues" evidence="5">
    <location>
        <begin position="608"/>
        <end position="624"/>
    </location>
</feature>
<feature type="compositionally biased region" description="Basic and acidic residues" evidence="5">
    <location>
        <begin position="1"/>
        <end position="11"/>
    </location>
</feature>
<feature type="transmembrane region" description="Helical" evidence="6">
    <location>
        <begin position="409"/>
        <end position="428"/>
    </location>
</feature>
<feature type="transmembrane region" description="Helical" evidence="6">
    <location>
        <begin position="247"/>
        <end position="267"/>
    </location>
</feature>
<feature type="region of interest" description="Disordered" evidence="5">
    <location>
        <begin position="1"/>
        <end position="47"/>
    </location>
</feature>
<dbReference type="RefSeq" id="XP_025359437.1">
    <property type="nucleotide sequence ID" value="XM_025507141.1"/>
</dbReference>
<keyword evidence="4 6" id="KW-0472">Membrane</keyword>
<evidence type="ECO:0000256" key="4">
    <source>
        <dbReference type="ARBA" id="ARBA00023136"/>
    </source>
</evidence>
<dbReference type="PANTHER" id="PTHR12778:SF9">
    <property type="entry name" value="ACETYL-COENZYME A TRANSPORTER 1"/>
    <property type="match status" value="1"/>
</dbReference>
<dbReference type="STRING" id="1569628.A0A316UNT4"/>
<feature type="transmembrane region" description="Helical" evidence="6">
    <location>
        <begin position="571"/>
        <end position="592"/>
    </location>
</feature>
<gene>
    <name evidence="7" type="ORF">BDZ90DRAFT_234771</name>
</gene>
<dbReference type="SUPFAM" id="SSF103473">
    <property type="entry name" value="MFS general substrate transporter"/>
    <property type="match status" value="1"/>
</dbReference>
<evidence type="ECO:0000256" key="2">
    <source>
        <dbReference type="ARBA" id="ARBA00022692"/>
    </source>
</evidence>
<dbReference type="GO" id="GO:0008521">
    <property type="term" value="F:acetyl-CoA transmembrane transporter activity"/>
    <property type="evidence" value="ECO:0007669"/>
    <property type="project" value="InterPro"/>
</dbReference>
<evidence type="ECO:0000256" key="1">
    <source>
        <dbReference type="ARBA" id="ARBA00004141"/>
    </source>
</evidence>
<dbReference type="InterPro" id="IPR004752">
    <property type="entry name" value="AmpG_permease/AT-1"/>
</dbReference>
<evidence type="ECO:0000256" key="3">
    <source>
        <dbReference type="ARBA" id="ARBA00022989"/>
    </source>
</evidence>
<dbReference type="GO" id="GO:0016020">
    <property type="term" value="C:membrane"/>
    <property type="evidence" value="ECO:0007669"/>
    <property type="project" value="UniProtKB-SubCell"/>
</dbReference>
<dbReference type="FunFam" id="1.20.1250.20:FF:000289">
    <property type="entry name" value="Acetyl-coenzyme A transporter 1"/>
    <property type="match status" value="1"/>
</dbReference>
<feature type="transmembrane region" description="Helical" evidence="6">
    <location>
        <begin position="171"/>
        <end position="195"/>
    </location>
</feature>